<feature type="non-terminal residue" evidence="2">
    <location>
        <position position="1"/>
    </location>
</feature>
<dbReference type="AlphaFoldDB" id="A0A4Y9SA25"/>
<dbReference type="EMBL" id="SPVF01000211">
    <property type="protein sequence ID" value="TFW16425.1"/>
    <property type="molecule type" value="Genomic_DNA"/>
</dbReference>
<dbReference type="PANTHER" id="PTHR31157">
    <property type="entry name" value="SCP DOMAIN-CONTAINING PROTEIN"/>
    <property type="match status" value="1"/>
</dbReference>
<dbReference type="CDD" id="cd05379">
    <property type="entry name" value="CAP_bacterial"/>
    <property type="match status" value="1"/>
</dbReference>
<sequence length="235" mass="25277">APPLTPEAALARADIGSGMFPDQVLERAGFPVERADVISISGPQDAKTAMAAIQARHCATLLSTGYTAIGASRTGAQWQIVLALPERPTFARTLPDWHEAGRTILAAVNEARAQTRMCGDREYPATGPVTWNETLGEAALRHSRDMATRRFFNHRGSDGTLAPQRATQEGYAWHRIGENIASGQGTPEEAVAGWIASPGHCANLMNPGFSEMGAAYAANPTRHVLYWTQVFASPR</sequence>
<dbReference type="Pfam" id="PF00188">
    <property type="entry name" value="CAP"/>
    <property type="match status" value="1"/>
</dbReference>
<feature type="domain" description="SCP" evidence="1">
    <location>
        <begin position="105"/>
        <end position="231"/>
    </location>
</feature>
<dbReference type="PANTHER" id="PTHR31157:SF1">
    <property type="entry name" value="SCP DOMAIN-CONTAINING PROTEIN"/>
    <property type="match status" value="1"/>
</dbReference>
<name>A0A4Y9SA25_9BURK</name>
<organism evidence="2 3">
    <name type="scientific">Zemynaea arenosa</name>
    <dbReference type="NCBI Taxonomy" id="2561931"/>
    <lineage>
        <taxon>Bacteria</taxon>
        <taxon>Pseudomonadati</taxon>
        <taxon>Pseudomonadota</taxon>
        <taxon>Betaproteobacteria</taxon>
        <taxon>Burkholderiales</taxon>
        <taxon>Oxalobacteraceae</taxon>
        <taxon>Telluria group</taxon>
        <taxon>Zemynaea</taxon>
    </lineage>
</organism>
<comment type="caution">
    <text evidence="2">The sequence shown here is derived from an EMBL/GenBank/DDBJ whole genome shotgun (WGS) entry which is preliminary data.</text>
</comment>
<dbReference type="InterPro" id="IPR014044">
    <property type="entry name" value="CAP_dom"/>
</dbReference>
<dbReference type="InterPro" id="IPR035940">
    <property type="entry name" value="CAP_sf"/>
</dbReference>
<dbReference type="SUPFAM" id="SSF55797">
    <property type="entry name" value="PR-1-like"/>
    <property type="match status" value="1"/>
</dbReference>
<accession>A0A4Y9SA25</accession>
<reference evidence="2 3" key="1">
    <citation type="submission" date="2019-03" db="EMBL/GenBank/DDBJ databases">
        <title>Draft Genome Sequence of Massilia arenosa sp. nov., a Novel Massilia Species Isolated from a Sandy-loam Maize Soil.</title>
        <authorList>
            <person name="Raths R."/>
            <person name="Peta V."/>
            <person name="Bucking H."/>
        </authorList>
    </citation>
    <scope>NUCLEOTIDE SEQUENCE [LARGE SCALE GENOMIC DNA]</scope>
    <source>
        <strain evidence="2 3">MC02</strain>
    </source>
</reference>
<evidence type="ECO:0000313" key="3">
    <source>
        <dbReference type="Proteomes" id="UP000298438"/>
    </source>
</evidence>
<gene>
    <name evidence="2" type="ORF">E4L96_16415</name>
</gene>
<dbReference type="Gene3D" id="3.40.33.10">
    <property type="entry name" value="CAP"/>
    <property type="match status" value="1"/>
</dbReference>
<dbReference type="RefSeq" id="WP_135208296.1">
    <property type="nucleotide sequence ID" value="NZ_SPVF01000211.1"/>
</dbReference>
<evidence type="ECO:0000313" key="2">
    <source>
        <dbReference type="EMBL" id="TFW16425.1"/>
    </source>
</evidence>
<protein>
    <submittedName>
        <fullName evidence="2">CAP domain-containing protein</fullName>
    </submittedName>
</protein>
<proteinExistence type="predicted"/>
<evidence type="ECO:0000259" key="1">
    <source>
        <dbReference type="Pfam" id="PF00188"/>
    </source>
</evidence>
<keyword evidence="3" id="KW-1185">Reference proteome</keyword>
<dbReference type="OrthoDB" id="68195at2"/>
<dbReference type="Proteomes" id="UP000298438">
    <property type="component" value="Unassembled WGS sequence"/>
</dbReference>